<comment type="caution">
    <text evidence="1">The sequence shown here is derived from an EMBL/GenBank/DDBJ whole genome shotgun (WGS) entry which is preliminary data.</text>
</comment>
<sequence length="194" mass="21713">MADHVLVTDNISDALNALQQGRDVLLSPRPEQINGIEGKFVPVFWSPVHFPKQAGTMGILCNPQSPALAAFPTEAHSNWQWWRLVKQAKVMVIDSLQLSPSDAIIKGIDNFANNRRLAYAFEGKVGRGRLLLTSMNLLAKTQYPEARQMIFSLVQYMCSKNFMPRTELPLEAISSLLCKTSHIDATDAMSIYHK</sequence>
<dbReference type="Proteomes" id="UP000438914">
    <property type="component" value="Unassembled WGS sequence"/>
</dbReference>
<accession>A0A7K0KD79</accession>
<name>A0A7K0KD79_9BACT</name>
<evidence type="ECO:0000313" key="1">
    <source>
        <dbReference type="EMBL" id="MST83881.1"/>
    </source>
</evidence>
<dbReference type="RefSeq" id="WP_154533460.1">
    <property type="nucleotide sequence ID" value="NZ_VUNG01000006.1"/>
</dbReference>
<organism evidence="1 2">
    <name type="scientific">Hallella mizrahii</name>
    <dbReference type="NCBI Taxonomy" id="2606637"/>
    <lineage>
        <taxon>Bacteria</taxon>
        <taxon>Pseudomonadati</taxon>
        <taxon>Bacteroidota</taxon>
        <taxon>Bacteroidia</taxon>
        <taxon>Bacteroidales</taxon>
        <taxon>Prevotellaceae</taxon>
        <taxon>Hallella</taxon>
    </lineage>
</organism>
<proteinExistence type="predicted"/>
<evidence type="ECO:0000313" key="2">
    <source>
        <dbReference type="Proteomes" id="UP000438914"/>
    </source>
</evidence>
<dbReference type="AlphaFoldDB" id="A0A7K0KD79"/>
<gene>
    <name evidence="1" type="ORF">FYJ73_04215</name>
</gene>
<reference evidence="1 2" key="1">
    <citation type="submission" date="2019-08" db="EMBL/GenBank/DDBJ databases">
        <title>In-depth cultivation of the pig gut microbiome towards novel bacterial diversity and tailored functional studies.</title>
        <authorList>
            <person name="Wylensek D."/>
            <person name="Hitch T.C.A."/>
            <person name="Clavel T."/>
        </authorList>
    </citation>
    <scope>NUCLEOTIDE SEQUENCE [LARGE SCALE GENOMIC DNA]</scope>
    <source>
        <strain evidence="1 2">LKV-178-WT-2A</strain>
    </source>
</reference>
<protein>
    <submittedName>
        <fullName evidence="1">Uncharacterized protein</fullName>
    </submittedName>
</protein>
<dbReference type="EMBL" id="VUNG01000006">
    <property type="protein sequence ID" value="MST83881.1"/>
    <property type="molecule type" value="Genomic_DNA"/>
</dbReference>
<keyword evidence="2" id="KW-1185">Reference proteome</keyword>